<dbReference type="EMBL" id="FO082054">
    <property type="protein sequence ID" value="CCE88445.1"/>
    <property type="molecule type" value="Genomic_DNA"/>
</dbReference>
<dbReference type="AlphaFoldDB" id="G8YM49"/>
<organism evidence="2 3">
    <name type="scientific">Pichia sorbitophila (strain ATCC MYA-4447 / BCRC 22081 / CBS 7064 / NBRC 10061 / NRRL Y-12695)</name>
    <name type="common">Hybrid yeast</name>
    <dbReference type="NCBI Taxonomy" id="559304"/>
    <lineage>
        <taxon>Eukaryota</taxon>
        <taxon>Fungi</taxon>
        <taxon>Dikarya</taxon>
        <taxon>Ascomycota</taxon>
        <taxon>Saccharomycotina</taxon>
        <taxon>Pichiomycetes</taxon>
        <taxon>Debaryomycetaceae</taxon>
        <taxon>Millerozyma</taxon>
    </lineage>
</organism>
<gene>
    <name evidence="2" type="primary">Piso0_001950</name>
    <name evidence="2" type="ORF">GNLVRS01_PISO0F01457g</name>
</gene>
<name>G8YM49_PICSO</name>
<dbReference type="OrthoDB" id="5976022at2759"/>
<feature type="compositionally biased region" description="Basic residues" evidence="1">
    <location>
        <begin position="409"/>
        <end position="423"/>
    </location>
</feature>
<dbReference type="STRING" id="559304.G8YM49"/>
<feature type="compositionally biased region" description="Basic and acidic residues" evidence="1">
    <location>
        <begin position="119"/>
        <end position="153"/>
    </location>
</feature>
<feature type="region of interest" description="Disordered" evidence="1">
    <location>
        <begin position="1"/>
        <end position="423"/>
    </location>
</feature>
<feature type="compositionally biased region" description="Basic residues" evidence="1">
    <location>
        <begin position="50"/>
        <end position="68"/>
    </location>
</feature>
<evidence type="ECO:0000313" key="2">
    <source>
        <dbReference type="EMBL" id="CCE88445.1"/>
    </source>
</evidence>
<dbReference type="Proteomes" id="UP000005222">
    <property type="component" value="Chromosome F"/>
</dbReference>
<sequence length="423" mass="43781">MPQSEQKQASIAGEPGIVIPQNPEAISALSQTEGGEKANFEGLSPEEKKKQKKKVKRNQYKAKKKKKGTAAGAASSGGQNSGTETTEGGADTEVSQTPEPEYPETSTAGVVPVTTVAVDSEKAEAVDTQLADEKLTNKDEGENVEEKTDKSHVAEAGAASTAAAAAAASGVAAAYTSEIPDGAAKDSEGVTKDEKIEPTDVAGGELEEPKDSVAKAFDSEVKPQEVAETSTPEVADAGITKTLDPKAGSVEKDTEVQGSTLASDVPEESKTPKTDAAVPDAKETSQNAASEVNGDEEIIVAQGVHDKSEVEAALRSQEGDITVEEIQPDKVELNNLSNNAEAKDESTAGASEVAKETETSKASESPKTTEGGKATEGAPKSSNAATSATSTPQKKEAKPSATSEETDKKKKKGFFSKLKKLFK</sequence>
<feature type="compositionally biased region" description="Basic and acidic residues" evidence="1">
    <location>
        <begin position="183"/>
        <end position="198"/>
    </location>
</feature>
<feature type="compositionally biased region" description="Low complexity" evidence="1">
    <location>
        <begin position="154"/>
        <end position="174"/>
    </location>
</feature>
<evidence type="ECO:0000313" key="3">
    <source>
        <dbReference type="Proteomes" id="UP000005222"/>
    </source>
</evidence>
<feature type="compositionally biased region" description="Low complexity" evidence="1">
    <location>
        <begin position="381"/>
        <end position="391"/>
    </location>
</feature>
<keyword evidence="3" id="KW-1185">Reference proteome</keyword>
<accession>G8YM49</accession>
<evidence type="ECO:0000256" key="1">
    <source>
        <dbReference type="SAM" id="MobiDB-lite"/>
    </source>
</evidence>
<protein>
    <submittedName>
        <fullName evidence="2">Piso0_001950 protein</fullName>
    </submittedName>
</protein>
<feature type="compositionally biased region" description="Basic and acidic residues" evidence="1">
    <location>
        <begin position="34"/>
        <end position="49"/>
    </location>
</feature>
<dbReference type="HOGENOM" id="CLU_671046_0_0_1"/>
<reference evidence="2 3" key="1">
    <citation type="journal article" date="2012" name="G3 (Bethesda)">
        <title>Pichia sorbitophila, an interspecies yeast hybrid reveals early steps of genome resolution following polyploidization.</title>
        <authorList>
            <person name="Leh Louis V."/>
            <person name="Despons L."/>
            <person name="Friedrich A."/>
            <person name="Martin T."/>
            <person name="Durrens P."/>
            <person name="Casaregola S."/>
            <person name="Neuveglise C."/>
            <person name="Fairhead C."/>
            <person name="Marck C."/>
            <person name="Cruz J.A."/>
            <person name="Straub M.L."/>
            <person name="Kugler V."/>
            <person name="Sacerdot C."/>
            <person name="Uzunov Z."/>
            <person name="Thierry A."/>
            <person name="Weiss S."/>
            <person name="Bleykasten C."/>
            <person name="De Montigny J."/>
            <person name="Jacques N."/>
            <person name="Jung P."/>
            <person name="Lemaire M."/>
            <person name="Mallet S."/>
            <person name="Morel G."/>
            <person name="Richard G.F."/>
            <person name="Sarkar A."/>
            <person name="Savel G."/>
            <person name="Schacherer J."/>
            <person name="Seret M.L."/>
            <person name="Talla E."/>
            <person name="Samson G."/>
            <person name="Jubin C."/>
            <person name="Poulain J."/>
            <person name="Vacherie B."/>
            <person name="Barbe V."/>
            <person name="Pelletier E."/>
            <person name="Sherman D.J."/>
            <person name="Westhof E."/>
            <person name="Weissenbach J."/>
            <person name="Baret P.V."/>
            <person name="Wincker P."/>
            <person name="Gaillardin C."/>
            <person name="Dujon B."/>
            <person name="Souciet J.L."/>
        </authorList>
    </citation>
    <scope>NUCLEOTIDE SEQUENCE [LARGE SCALE GENOMIC DNA]</scope>
    <source>
        <strain evidence="3">ATCC MYA-4447 / BCRC 22081 / CBS 7064 / NBRC 10061 / NRRL Y-12695</strain>
    </source>
</reference>
<dbReference type="OMA" id="NDEAPHT"/>
<feature type="compositionally biased region" description="Basic and acidic residues" evidence="1">
    <location>
        <begin position="207"/>
        <end position="225"/>
    </location>
</feature>
<feature type="compositionally biased region" description="Low complexity" evidence="1">
    <location>
        <begin position="69"/>
        <end position="93"/>
    </location>
</feature>
<dbReference type="InParanoid" id="G8YM49"/>
<proteinExistence type="predicted"/>
<feature type="compositionally biased region" description="Low complexity" evidence="1">
    <location>
        <begin position="105"/>
        <end position="118"/>
    </location>
</feature>